<keyword evidence="3" id="KW-1185">Reference proteome</keyword>
<sequence length="175" mass="21190">MWFLFFFIIIPLMLFVGLYLVSVIVIFLINKIFHKKYSQYLSFVLPCFSLIFYFTLIMGGISFKSIDPQYYEFKRLCETKAKRSIIDKELYEKSRLDEFYSTNPPNKKIQSRITKMYFENIHKLSNKIFYEYETYFYDNYGIFLKGDEGAGWHINFGYEVLDCKPKISYENKDYK</sequence>
<evidence type="ECO:0000313" key="3">
    <source>
        <dbReference type="Proteomes" id="UP000256379"/>
    </source>
</evidence>
<evidence type="ECO:0000313" key="2">
    <source>
        <dbReference type="EMBL" id="RDU59412.1"/>
    </source>
</evidence>
<dbReference type="AlphaFoldDB" id="A0A3D8I2Q1"/>
<dbReference type="Proteomes" id="UP000256379">
    <property type="component" value="Unassembled WGS sequence"/>
</dbReference>
<evidence type="ECO:0000256" key="1">
    <source>
        <dbReference type="SAM" id="Phobius"/>
    </source>
</evidence>
<comment type="caution">
    <text evidence="2">The sequence shown here is derived from an EMBL/GenBank/DDBJ whole genome shotgun (WGS) entry which is preliminary data.</text>
</comment>
<gene>
    <name evidence="2" type="ORF">CQA53_11480</name>
</gene>
<accession>A0A3D8I2Q1</accession>
<protein>
    <submittedName>
        <fullName evidence="2">Uncharacterized protein</fullName>
    </submittedName>
</protein>
<keyword evidence="1" id="KW-0472">Membrane</keyword>
<name>A0A3D8I2Q1_9HELI</name>
<dbReference type="OrthoDB" id="5325618at2"/>
<dbReference type="RefSeq" id="WP_115544023.1">
    <property type="nucleotide sequence ID" value="NZ_NXLQ01000134.1"/>
</dbReference>
<proteinExistence type="predicted"/>
<keyword evidence="1" id="KW-1133">Transmembrane helix</keyword>
<feature type="transmembrane region" description="Helical" evidence="1">
    <location>
        <begin position="6"/>
        <end position="29"/>
    </location>
</feature>
<keyword evidence="1" id="KW-0812">Transmembrane</keyword>
<feature type="transmembrane region" description="Helical" evidence="1">
    <location>
        <begin position="41"/>
        <end position="63"/>
    </location>
</feature>
<organism evidence="2 3">
    <name type="scientific">Helicobacter didelphidarum</name>
    <dbReference type="NCBI Taxonomy" id="2040648"/>
    <lineage>
        <taxon>Bacteria</taxon>
        <taxon>Pseudomonadati</taxon>
        <taxon>Campylobacterota</taxon>
        <taxon>Epsilonproteobacteria</taxon>
        <taxon>Campylobacterales</taxon>
        <taxon>Helicobacteraceae</taxon>
        <taxon>Helicobacter</taxon>
    </lineage>
</organism>
<reference evidence="2 3" key="1">
    <citation type="submission" date="2018-04" db="EMBL/GenBank/DDBJ databases">
        <title>Novel Campyloabacter and Helicobacter Species and Strains.</title>
        <authorList>
            <person name="Mannion A.J."/>
            <person name="Shen Z."/>
            <person name="Fox J.G."/>
        </authorList>
    </citation>
    <scope>NUCLEOTIDE SEQUENCE [LARGE SCALE GENOMIC DNA]</scope>
    <source>
        <strain evidence="2 3">MIT 17-337</strain>
    </source>
</reference>
<dbReference type="EMBL" id="NXLQ01000134">
    <property type="protein sequence ID" value="RDU59412.1"/>
    <property type="molecule type" value="Genomic_DNA"/>
</dbReference>